<dbReference type="SMART" id="SM00481">
    <property type="entry name" value="POLIIIAc"/>
    <property type="match status" value="1"/>
</dbReference>
<organism evidence="10 11">
    <name type="scientific">Eiseniibacteriota bacterium</name>
    <dbReference type="NCBI Taxonomy" id="2212470"/>
    <lineage>
        <taxon>Bacteria</taxon>
        <taxon>Candidatus Eiseniibacteriota</taxon>
    </lineage>
</organism>
<keyword evidence="7" id="KW-0239">DNA-directed DNA polymerase</keyword>
<dbReference type="InterPro" id="IPR012340">
    <property type="entry name" value="NA-bd_OB-fold"/>
</dbReference>
<evidence type="ECO:0000256" key="1">
    <source>
        <dbReference type="ARBA" id="ARBA00004496"/>
    </source>
</evidence>
<dbReference type="NCBIfam" id="NF004226">
    <property type="entry name" value="PRK05673.1"/>
    <property type="match status" value="1"/>
</dbReference>
<dbReference type="Pfam" id="PF17657">
    <property type="entry name" value="DNA_pol3_finger"/>
    <property type="match status" value="1"/>
</dbReference>
<dbReference type="EMBL" id="JACQAY010000160">
    <property type="protein sequence ID" value="MBI3539649.1"/>
    <property type="molecule type" value="Genomic_DNA"/>
</dbReference>
<dbReference type="GO" id="GO:0003676">
    <property type="term" value="F:nucleic acid binding"/>
    <property type="evidence" value="ECO:0007669"/>
    <property type="project" value="InterPro"/>
</dbReference>
<dbReference type="Gene3D" id="1.10.150.870">
    <property type="match status" value="1"/>
</dbReference>
<dbReference type="InterPro" id="IPR004013">
    <property type="entry name" value="PHP_dom"/>
</dbReference>
<dbReference type="GO" id="GO:0008408">
    <property type="term" value="F:3'-5' exonuclease activity"/>
    <property type="evidence" value="ECO:0007669"/>
    <property type="project" value="InterPro"/>
</dbReference>
<evidence type="ECO:0000256" key="7">
    <source>
        <dbReference type="ARBA" id="ARBA00022932"/>
    </source>
</evidence>
<name>A0A9D6QP71_UNCEI</name>
<dbReference type="CDD" id="cd04485">
    <property type="entry name" value="DnaE_OBF"/>
    <property type="match status" value="1"/>
</dbReference>
<evidence type="ECO:0000256" key="6">
    <source>
        <dbReference type="ARBA" id="ARBA00022705"/>
    </source>
</evidence>
<dbReference type="NCBIfam" id="NF005298">
    <property type="entry name" value="PRK06826.1"/>
    <property type="match status" value="1"/>
</dbReference>
<dbReference type="NCBIfam" id="TIGR00594">
    <property type="entry name" value="polc"/>
    <property type="match status" value="1"/>
</dbReference>
<sequence length="1087" mass="120158">MHHADFVHLHNHSDYSLLDGASPIAGMVERAAKLKMPALALTDHGSLFGAVEFYQEARKAGVKPILGMEAYVTRGRRQDRTRDSAHHLVLLARDAAGFRNLMKLSSLAFLEGFYYKPRVDHELLAANAAGLLALSACPKGEIATDLIDGDEEGAARTAELYRDIFGADHFFLEIQNHGLEIEDQIRAKVTALSRRTGIPLVATNDCHYLRHEDADAHDVLICIQTGKSVDDPRRLKYETDQLYFRSADEMRACFPDHAEALRNTLAIAERCNLQLDFGKPLLPAFPLPPGIESPEAYLRSITASALMQRYPSPTEAVRTRMEYELDVICRMGFASYFLIVRDFIDFARKHGIGVGPGRGSVAGSLVAYALKITDIDPLRHGLIFERFLNPERVSMPDIDIDFDDLRRGEVIEYVKRKYGEGNVTQIITFGTMGAKGVMRDVGRALGLPFTEVDRIARMVPEGLGMTLERALELAPDLKKLPERGPQHARMLKSARVLEGLARHASTHAAGVLITPGPLTDYVPLYRQKDETVTTQWDMKAVEKAGLLKMDFLGLRTLSVLAEAVRLIERHAGRTVDLARLPLDDAAAYRVFQEAETVGIFQFESGGMRDYLKRLKPTVFEDLVAMNALYRPGPMENIPYFIDCKQGKQVARYEHPDLEPILTDSYGVFVYQEHVMQAANVLAGFSMAQADELRRAMGKKRPEEMEAKRKEFIEGCRARKISPAKAEKIFATMEKFAGYGFNRSHSAAYALLAYQCAWLKANHPGEFMAATLTSELSDSARIVTLIEECRRLGLAILPPDVNRSEWRFTIEDGAIRFGLGAVRNVGQAVVEGLIAAREAGDAFADLFDLARRLDARGMNRRVLESLVAAGACDALGGERGALFANAGTVLDRAASFKRDRDAGQSSLFGDGGDSGVAIASPVLAPAPAWTGRERSTREKEVLGFYFSEHPLEHVRDRLAGIATHRIADVLELEDGAEVRLAGLVGETKTIMTRAGKQMAIVTIEDLSGRIECTVFPDAFEGARPLLVAEQVIVVSGRVEVRDDRGTKVLISEVRGLDEAQRAWRRSLHVEIQCAAPAAPSFFARPSRG</sequence>
<feature type="domain" description="Polymerase/histidinol phosphatase N-terminal" evidence="9">
    <location>
        <begin position="7"/>
        <end position="74"/>
    </location>
</feature>
<dbReference type="InterPro" id="IPR016195">
    <property type="entry name" value="Pol/histidinol_Pase-like"/>
</dbReference>
<dbReference type="GO" id="GO:0006260">
    <property type="term" value="P:DNA replication"/>
    <property type="evidence" value="ECO:0007669"/>
    <property type="project" value="UniProtKB-KW"/>
</dbReference>
<dbReference type="Gene3D" id="2.40.50.140">
    <property type="entry name" value="Nucleic acid-binding proteins"/>
    <property type="match status" value="1"/>
</dbReference>
<dbReference type="InterPro" id="IPR004805">
    <property type="entry name" value="DnaE2/DnaE/PolC"/>
</dbReference>
<dbReference type="InterPro" id="IPR029460">
    <property type="entry name" value="DNAPol_HHH"/>
</dbReference>
<dbReference type="InterPro" id="IPR041931">
    <property type="entry name" value="DNA_pol3_alpha_thumb_dom"/>
</dbReference>
<dbReference type="InterPro" id="IPR004365">
    <property type="entry name" value="NA-bd_OB_tRNA"/>
</dbReference>
<dbReference type="Pfam" id="PF01336">
    <property type="entry name" value="tRNA_anti-codon"/>
    <property type="match status" value="1"/>
</dbReference>
<reference evidence="10" key="1">
    <citation type="submission" date="2020-07" db="EMBL/GenBank/DDBJ databases">
        <title>Huge and variable diversity of episymbiotic CPR bacteria and DPANN archaea in groundwater ecosystems.</title>
        <authorList>
            <person name="He C.Y."/>
            <person name="Keren R."/>
            <person name="Whittaker M."/>
            <person name="Farag I.F."/>
            <person name="Doudna J."/>
            <person name="Cate J.H.D."/>
            <person name="Banfield J.F."/>
        </authorList>
    </citation>
    <scope>NUCLEOTIDE SEQUENCE</scope>
    <source>
        <strain evidence="10">NC_groundwater_928_Pr1_S-0.2um_72_17</strain>
    </source>
</reference>
<dbReference type="EC" id="2.7.7.7" evidence="2"/>
<dbReference type="CDD" id="cd12113">
    <property type="entry name" value="PHP_PolIIIA_DnaE3"/>
    <property type="match status" value="1"/>
</dbReference>
<proteinExistence type="predicted"/>
<keyword evidence="6" id="KW-0235">DNA replication</keyword>
<accession>A0A9D6QP71</accession>
<dbReference type="PANTHER" id="PTHR32294:SF0">
    <property type="entry name" value="DNA POLYMERASE III SUBUNIT ALPHA"/>
    <property type="match status" value="1"/>
</dbReference>
<evidence type="ECO:0000256" key="3">
    <source>
        <dbReference type="ARBA" id="ARBA00019114"/>
    </source>
</evidence>
<dbReference type="GO" id="GO:0005737">
    <property type="term" value="C:cytoplasm"/>
    <property type="evidence" value="ECO:0007669"/>
    <property type="project" value="UniProtKB-SubCell"/>
</dbReference>
<dbReference type="Gene3D" id="1.10.10.1600">
    <property type="entry name" value="Bacterial DNA polymerase III alpha subunit, thumb domain"/>
    <property type="match status" value="1"/>
</dbReference>
<protein>
    <recommendedName>
        <fullName evidence="3">DNA polymerase III subunit alpha</fullName>
        <ecNumber evidence="2">2.7.7.7</ecNumber>
    </recommendedName>
</protein>
<dbReference type="SUPFAM" id="SSF89550">
    <property type="entry name" value="PHP domain-like"/>
    <property type="match status" value="1"/>
</dbReference>
<evidence type="ECO:0000259" key="9">
    <source>
        <dbReference type="SMART" id="SM00481"/>
    </source>
</evidence>
<evidence type="ECO:0000256" key="8">
    <source>
        <dbReference type="ARBA" id="ARBA00049244"/>
    </source>
</evidence>
<evidence type="ECO:0000313" key="10">
    <source>
        <dbReference type="EMBL" id="MBI3539649.1"/>
    </source>
</evidence>
<dbReference type="Pfam" id="PF14579">
    <property type="entry name" value="HHH_6"/>
    <property type="match status" value="1"/>
</dbReference>
<dbReference type="Gene3D" id="3.20.20.140">
    <property type="entry name" value="Metal-dependent hydrolases"/>
    <property type="match status" value="1"/>
</dbReference>
<dbReference type="GO" id="GO:0003887">
    <property type="term" value="F:DNA-directed DNA polymerase activity"/>
    <property type="evidence" value="ECO:0007669"/>
    <property type="project" value="UniProtKB-KW"/>
</dbReference>
<dbReference type="PANTHER" id="PTHR32294">
    <property type="entry name" value="DNA POLYMERASE III SUBUNIT ALPHA"/>
    <property type="match status" value="1"/>
</dbReference>
<dbReference type="InterPro" id="IPR003141">
    <property type="entry name" value="Pol/His_phosphatase_N"/>
</dbReference>
<dbReference type="Pfam" id="PF02811">
    <property type="entry name" value="PHP"/>
    <property type="match status" value="1"/>
</dbReference>
<evidence type="ECO:0000313" key="11">
    <source>
        <dbReference type="Proteomes" id="UP000807850"/>
    </source>
</evidence>
<comment type="catalytic activity">
    <reaction evidence="8">
        <text>DNA(n) + a 2'-deoxyribonucleoside 5'-triphosphate = DNA(n+1) + diphosphate</text>
        <dbReference type="Rhea" id="RHEA:22508"/>
        <dbReference type="Rhea" id="RHEA-COMP:17339"/>
        <dbReference type="Rhea" id="RHEA-COMP:17340"/>
        <dbReference type="ChEBI" id="CHEBI:33019"/>
        <dbReference type="ChEBI" id="CHEBI:61560"/>
        <dbReference type="ChEBI" id="CHEBI:173112"/>
        <dbReference type="EC" id="2.7.7.7"/>
    </reaction>
</comment>
<keyword evidence="5 10" id="KW-0548">Nucleotidyltransferase</keyword>
<dbReference type="InterPro" id="IPR011708">
    <property type="entry name" value="DNA_pol3_alpha_NTPase_dom"/>
</dbReference>
<evidence type="ECO:0000256" key="5">
    <source>
        <dbReference type="ARBA" id="ARBA00022695"/>
    </source>
</evidence>
<dbReference type="InterPro" id="IPR040982">
    <property type="entry name" value="DNA_pol3_finger"/>
</dbReference>
<gene>
    <name evidence="10" type="primary">dnaE</name>
    <name evidence="10" type="ORF">HY076_05200</name>
</gene>
<evidence type="ECO:0000256" key="2">
    <source>
        <dbReference type="ARBA" id="ARBA00012417"/>
    </source>
</evidence>
<comment type="subcellular location">
    <subcellularLocation>
        <location evidence="1">Cytoplasm</location>
    </subcellularLocation>
</comment>
<comment type="caution">
    <text evidence="10">The sequence shown here is derived from an EMBL/GenBank/DDBJ whole genome shotgun (WGS) entry which is preliminary data.</text>
</comment>
<dbReference type="AlphaFoldDB" id="A0A9D6QP71"/>
<keyword evidence="4 10" id="KW-0808">Transferase</keyword>
<feature type="non-terminal residue" evidence="10">
    <location>
        <position position="1087"/>
    </location>
</feature>
<dbReference type="Proteomes" id="UP000807850">
    <property type="component" value="Unassembled WGS sequence"/>
</dbReference>
<evidence type="ECO:0000256" key="4">
    <source>
        <dbReference type="ARBA" id="ARBA00022679"/>
    </source>
</evidence>
<dbReference type="Pfam" id="PF07733">
    <property type="entry name" value="DNA_pol3_alpha"/>
    <property type="match status" value="1"/>
</dbReference>